<keyword evidence="2" id="KW-0596">Phosphopantetheine</keyword>
<feature type="domain" description="Carrier" evidence="5">
    <location>
        <begin position="878"/>
        <end position="953"/>
    </location>
</feature>
<dbReference type="PROSITE" id="PS50075">
    <property type="entry name" value="CARRIER"/>
    <property type="match status" value="2"/>
</dbReference>
<dbReference type="Gene3D" id="3.30.559.30">
    <property type="entry name" value="Nonribosomal peptide synthetase, condensation domain"/>
    <property type="match status" value="3"/>
</dbReference>
<evidence type="ECO:0000256" key="1">
    <source>
        <dbReference type="ARBA" id="ARBA00001957"/>
    </source>
</evidence>
<keyword evidence="3" id="KW-0597">Phosphoprotein</keyword>
<dbReference type="Gene3D" id="1.10.1200.10">
    <property type="entry name" value="ACP-like"/>
    <property type="match status" value="1"/>
</dbReference>
<dbReference type="Proteomes" id="UP001226691">
    <property type="component" value="Unassembled WGS sequence"/>
</dbReference>
<dbReference type="InterPro" id="IPR009081">
    <property type="entry name" value="PP-bd_ACP"/>
</dbReference>
<dbReference type="Pfam" id="PF00550">
    <property type="entry name" value="PP-binding"/>
    <property type="match status" value="2"/>
</dbReference>
<feature type="region of interest" description="Disordered" evidence="4">
    <location>
        <begin position="1385"/>
        <end position="1420"/>
    </location>
</feature>
<comment type="caution">
    <text evidence="6">The sequence shown here is derived from an EMBL/GenBank/DDBJ whole genome shotgun (WGS) entry which is preliminary data.</text>
</comment>
<dbReference type="InterPro" id="IPR020806">
    <property type="entry name" value="PKS_PP-bd"/>
</dbReference>
<name>A0ABU0TRN7_MICTR</name>
<dbReference type="InterPro" id="IPR001242">
    <property type="entry name" value="Condensation_dom"/>
</dbReference>
<comment type="cofactor">
    <cofactor evidence="1">
        <name>pantetheine 4'-phosphate</name>
        <dbReference type="ChEBI" id="CHEBI:47942"/>
    </cofactor>
</comment>
<evidence type="ECO:0000313" key="7">
    <source>
        <dbReference type="Proteomes" id="UP001226691"/>
    </source>
</evidence>
<organism evidence="6 7">
    <name type="scientific">Microbacterium trichothecenolyticum</name>
    <name type="common">Aureobacterium trichothecenolyticum</name>
    <dbReference type="NCBI Taxonomy" id="69370"/>
    <lineage>
        <taxon>Bacteria</taxon>
        <taxon>Bacillati</taxon>
        <taxon>Actinomycetota</taxon>
        <taxon>Actinomycetes</taxon>
        <taxon>Micrococcales</taxon>
        <taxon>Microbacteriaceae</taxon>
        <taxon>Microbacterium</taxon>
    </lineage>
</organism>
<keyword evidence="7" id="KW-1185">Reference proteome</keyword>
<evidence type="ECO:0000256" key="2">
    <source>
        <dbReference type="ARBA" id="ARBA00022450"/>
    </source>
</evidence>
<reference evidence="6 7" key="1">
    <citation type="submission" date="2023-07" db="EMBL/GenBank/DDBJ databases">
        <title>Functional and genomic diversity of the sorghum phyllosphere microbiome.</title>
        <authorList>
            <person name="Shade A."/>
        </authorList>
    </citation>
    <scope>NUCLEOTIDE SEQUENCE [LARGE SCALE GENOMIC DNA]</scope>
    <source>
        <strain evidence="6 7">SORGH_AS_1207</strain>
    </source>
</reference>
<dbReference type="RefSeq" id="WP_307480677.1">
    <property type="nucleotide sequence ID" value="NZ_JAUTBF010000001.1"/>
</dbReference>
<proteinExistence type="predicted"/>
<feature type="compositionally biased region" description="Basic and acidic residues" evidence="4">
    <location>
        <begin position="1401"/>
        <end position="1412"/>
    </location>
</feature>
<dbReference type="PANTHER" id="PTHR45527:SF1">
    <property type="entry name" value="FATTY ACID SYNTHASE"/>
    <property type="match status" value="1"/>
</dbReference>
<feature type="domain" description="Carrier" evidence="5">
    <location>
        <begin position="1419"/>
        <end position="1493"/>
    </location>
</feature>
<dbReference type="InterPro" id="IPR023213">
    <property type="entry name" value="CAT-like_dom_sf"/>
</dbReference>
<protein>
    <submittedName>
        <fullName evidence="6">Aryl carrier-like protein</fullName>
    </submittedName>
</protein>
<evidence type="ECO:0000313" key="6">
    <source>
        <dbReference type="EMBL" id="MDQ1122336.1"/>
    </source>
</evidence>
<evidence type="ECO:0000256" key="4">
    <source>
        <dbReference type="SAM" id="MobiDB-lite"/>
    </source>
</evidence>
<evidence type="ECO:0000259" key="5">
    <source>
        <dbReference type="PROSITE" id="PS50075"/>
    </source>
</evidence>
<accession>A0ABU0TRN7</accession>
<evidence type="ECO:0000256" key="3">
    <source>
        <dbReference type="ARBA" id="ARBA00022553"/>
    </source>
</evidence>
<sequence>MSERESTAPLTPLQRAYLAARDGAAPLGGTGMLDVRVWEGDVDADRVREVVASLVRRHEALRLRIDGETQSVADAADVLRTVDLRGRGRAAFTDLLAGLRTTPRPLDALVEVVHVRRDDSDAVVLCSDALALDGQGLARVITEAARLLADPTLELPPAPTGLLDALRAVPVAVDADRAQRAADDLPAAPRLPWLAALDGLGPIRTERLSRVVDAAIWRRAVLAGGAAGLSAHSVVAGAIGDELAARSGGPVRLSVPTAGGSGETPVGPFAGFVVVGAGADPADAVASARVLQAELFARLDGPDGPSVATALARRDRTAVACPVVVTNGLTWPETPAPVAAWTATPQVALDIRLAESDGALVLTADVAVDALALETVDDILDAATRRLDAVGRPRPAARASSLLSGAKRARMDALLKARGIAAPAAAPAPVDEVVASPSEERMWLLHEIDPHAATAAVALAVRFDGDVDADRLAAALRRTIEDFPSLRTVWDAVEGGVRPRELTPDAIAVERFALDPDEVRTHMLDRARVAFDLATEAPLRVSLIDTRDGSLVLGIIGHHIALDDASWHPFFTRVSAHYDGDAPAIDRGAYRRFAAEKVRWLRGTGSAPVLERWRATLDGATPLTLPAAWQRSAAEPQPVGAEAHGIRRLRAELPRIAVASARTGAGGLHTVAVAVAAVLTAATGRADGVIDLPVLDVEGMGALAVGARGNLVPLRLGVRDDDTVASLTARTVEAVRAATAGGVVPIELIRRTQPALRERPGFLLVGVGDVLGSALLGDAGAREIELPPLATEPGITIAVREGATPALEVTWSADVSETAARALLDALRAAVEALADAEADEPAVRLLRDALLLRPASVAAAAVEVAESVRPATVPDDVALTERADAVLAAFRHALEAPDLGPDDDFFDAGGHSLLATRVIATLRARGVEGLRIGDFFAHPTARALGAVAGGRGAAGSDLPAPPDARSSAGFALPDAVPLLPQQRGIWFLDRFDDGGLGYAIPYVLRFTAAPDADALRAAVRDVLLRHEGLRVLVDVVDGDPRQRAVSTQRLDDLDWWSTDADDLRRGFDLDRELGVRAVLTDGGRSLGLLLHHLVADEWSTGILLRDFAAAYAARAQGHAPEWTTPAPSPLDLAIERPAADASLTYWRERLADAPAGLPVAPDHAPDPLAPADGGWHAFTIAAGTAAGLRAVARRTRSSLFAVLEAAVVATLARLGGSDEVLVAVPVAGRDERTTEVVGMLANTVVLRHRVPADSRLDALVVSVRETLVEALEHEAVPFEQVVLAVGPDRSSGLSPLATTMVQLHSGGELRGTLPHPGGEIAYEIAEPERTHAKFELSFEFIDDAEGLRGGVAFRTALFSPRTVARLTERLLAVIGALADDDGTGTLEGLPIPRGQARAAVPDRDEPPRERTASVGTSPGSPDALQVVLACAAEVLGIPDPAPEASFFALGGDSISSIAFVARLRERGLAAAPRQVFAHPVLVDLAGALEPTVTPSPAPESAPLSASGLSAELLAALIGDVR</sequence>
<dbReference type="SMART" id="SM00823">
    <property type="entry name" value="PKS_PP"/>
    <property type="match status" value="2"/>
</dbReference>
<dbReference type="EMBL" id="JAUTBF010000001">
    <property type="protein sequence ID" value="MDQ1122336.1"/>
    <property type="molecule type" value="Genomic_DNA"/>
</dbReference>
<dbReference type="SUPFAM" id="SSF47336">
    <property type="entry name" value="ACP-like"/>
    <property type="match status" value="2"/>
</dbReference>
<dbReference type="Gene3D" id="3.40.50.1820">
    <property type="entry name" value="alpha/beta hydrolase"/>
    <property type="match status" value="1"/>
</dbReference>
<dbReference type="InterPro" id="IPR006162">
    <property type="entry name" value="Ppantetheine_attach_site"/>
</dbReference>
<gene>
    <name evidence="6" type="ORF">QE412_000909</name>
</gene>
<dbReference type="PANTHER" id="PTHR45527">
    <property type="entry name" value="NONRIBOSOMAL PEPTIDE SYNTHETASE"/>
    <property type="match status" value="1"/>
</dbReference>
<dbReference type="PROSITE" id="PS00012">
    <property type="entry name" value="PHOSPHOPANTETHEINE"/>
    <property type="match status" value="1"/>
</dbReference>
<dbReference type="InterPro" id="IPR029058">
    <property type="entry name" value="AB_hydrolase_fold"/>
</dbReference>
<dbReference type="Pfam" id="PF00668">
    <property type="entry name" value="Condensation"/>
    <property type="match status" value="2"/>
</dbReference>
<dbReference type="SUPFAM" id="SSF52777">
    <property type="entry name" value="CoA-dependent acyltransferases"/>
    <property type="match status" value="6"/>
</dbReference>
<dbReference type="InterPro" id="IPR036736">
    <property type="entry name" value="ACP-like_sf"/>
</dbReference>
<dbReference type="Gene3D" id="3.30.559.10">
    <property type="entry name" value="Chloramphenicol acetyltransferase-like domain"/>
    <property type="match status" value="3"/>
</dbReference>